<feature type="compositionally biased region" description="Polar residues" evidence="1">
    <location>
        <begin position="68"/>
        <end position="79"/>
    </location>
</feature>
<feature type="compositionally biased region" description="Basic and acidic residues" evidence="1">
    <location>
        <begin position="80"/>
        <end position="89"/>
    </location>
</feature>
<dbReference type="Proteomes" id="UP000297245">
    <property type="component" value="Unassembled WGS sequence"/>
</dbReference>
<name>A0A4S8MYZ3_DENBC</name>
<keyword evidence="3" id="KW-1185">Reference proteome</keyword>
<feature type="region of interest" description="Disordered" evidence="1">
    <location>
        <begin position="183"/>
        <end position="301"/>
    </location>
</feature>
<feature type="compositionally biased region" description="Polar residues" evidence="1">
    <location>
        <begin position="438"/>
        <end position="464"/>
    </location>
</feature>
<dbReference type="EMBL" id="ML179035">
    <property type="protein sequence ID" value="THV08633.1"/>
    <property type="molecule type" value="Genomic_DNA"/>
</dbReference>
<feature type="region of interest" description="Disordered" evidence="1">
    <location>
        <begin position="363"/>
        <end position="401"/>
    </location>
</feature>
<gene>
    <name evidence="2" type="ORF">K435DRAFT_847482</name>
</gene>
<reference evidence="2 3" key="1">
    <citation type="journal article" date="2019" name="Nat. Ecol. Evol.">
        <title>Megaphylogeny resolves global patterns of mushroom evolution.</title>
        <authorList>
            <person name="Varga T."/>
            <person name="Krizsan K."/>
            <person name="Foldi C."/>
            <person name="Dima B."/>
            <person name="Sanchez-Garcia M."/>
            <person name="Sanchez-Ramirez S."/>
            <person name="Szollosi G.J."/>
            <person name="Szarkandi J.G."/>
            <person name="Papp V."/>
            <person name="Albert L."/>
            <person name="Andreopoulos W."/>
            <person name="Angelini C."/>
            <person name="Antonin V."/>
            <person name="Barry K.W."/>
            <person name="Bougher N.L."/>
            <person name="Buchanan P."/>
            <person name="Buyck B."/>
            <person name="Bense V."/>
            <person name="Catcheside P."/>
            <person name="Chovatia M."/>
            <person name="Cooper J."/>
            <person name="Damon W."/>
            <person name="Desjardin D."/>
            <person name="Finy P."/>
            <person name="Geml J."/>
            <person name="Haridas S."/>
            <person name="Hughes K."/>
            <person name="Justo A."/>
            <person name="Karasinski D."/>
            <person name="Kautmanova I."/>
            <person name="Kiss B."/>
            <person name="Kocsube S."/>
            <person name="Kotiranta H."/>
            <person name="LaButti K.M."/>
            <person name="Lechner B.E."/>
            <person name="Liimatainen K."/>
            <person name="Lipzen A."/>
            <person name="Lukacs Z."/>
            <person name="Mihaltcheva S."/>
            <person name="Morgado L.N."/>
            <person name="Niskanen T."/>
            <person name="Noordeloos M.E."/>
            <person name="Ohm R.A."/>
            <person name="Ortiz-Santana B."/>
            <person name="Ovrebo C."/>
            <person name="Racz N."/>
            <person name="Riley R."/>
            <person name="Savchenko A."/>
            <person name="Shiryaev A."/>
            <person name="Soop K."/>
            <person name="Spirin V."/>
            <person name="Szebenyi C."/>
            <person name="Tomsovsky M."/>
            <person name="Tulloss R.E."/>
            <person name="Uehling J."/>
            <person name="Grigoriev I.V."/>
            <person name="Vagvolgyi C."/>
            <person name="Papp T."/>
            <person name="Martin F.M."/>
            <person name="Miettinen O."/>
            <person name="Hibbett D.S."/>
            <person name="Nagy L.G."/>
        </authorList>
    </citation>
    <scope>NUCLEOTIDE SEQUENCE [LARGE SCALE GENOMIC DNA]</scope>
    <source>
        <strain evidence="2 3">CBS 962.96</strain>
    </source>
</reference>
<feature type="region of interest" description="Disordered" evidence="1">
    <location>
        <begin position="420"/>
        <end position="467"/>
    </location>
</feature>
<proteinExistence type="predicted"/>
<evidence type="ECO:0000313" key="2">
    <source>
        <dbReference type="EMBL" id="THV08633.1"/>
    </source>
</evidence>
<feature type="compositionally biased region" description="Basic and acidic residues" evidence="1">
    <location>
        <begin position="231"/>
        <end position="273"/>
    </location>
</feature>
<evidence type="ECO:0000313" key="3">
    <source>
        <dbReference type="Proteomes" id="UP000297245"/>
    </source>
</evidence>
<accession>A0A4S8MYZ3</accession>
<protein>
    <submittedName>
        <fullName evidence="2">Uncharacterized protein</fullName>
    </submittedName>
</protein>
<sequence>MASTLKVASNLPKIDKTQFISSFIQSQKSHAKAYAEEGLSAFNSDLPEKENQFGFSSTPFLKPRNPKINVQENPASQLSKETKPSEEFKPAASTSRKISKKRSSTKAGSDCEEQAARMAERRERKRAKRMIVKPDTKESNVPPSGSKKGRSKNQRKENQSSRTNNKIPAALALIHGFSATNVGGQRLTVPSPVVGVFNKGKASTKIRVPDKKGSQKNNMQWFSEELFLNKASKEPDKAQKTRVDTSSDSESKSIPELPKKPKSKTEIKNKQESAAEPQESDSSTLESQRKDTSDTGLSQYDKGIAVESEVWNIERDSFVLPSHVSSVKCPSPNVEHRSVVLNTQDISWSKSLPLRAQEDDVNSDGFLHDTIPSDAQRCTKSSSSLAPSQSASQVGLSRHRNADTPPFLVSKYFVQNPNETLRIRERSVSPPGEDPQRDQSSLMRPSDAQQHFTRGNSFLPNDQPSGEVRVHLPRLSSEDHYLRSCKEQLETPLLSSPHQDRGVAICYEHVPGRGFFSPVQEISEDVVVETCLPQGTVIHNSAYVDCHSHTYKNSIPSSTSSGLEVDWPLYEQTGSDQTLFAATRSDYDQYLMPSDGYALSDVLIQDVDQAQDQQAYESDVYANTPEDATPVLSIVDVNAWQLDDVYMGCSNVPEEGYDCKNTDEEDPFLDQDVMDMPDGSYFEDMDLFSECAQNDTSDHECALSMSEVDNDNELDGRQGFLQGRELLLGLCGNGGRMHTHISSVEADVAKNMKGHWLPQRL</sequence>
<dbReference type="AlphaFoldDB" id="A0A4S8MYZ3"/>
<feature type="region of interest" description="Disordered" evidence="1">
    <location>
        <begin position="46"/>
        <end position="167"/>
    </location>
</feature>
<evidence type="ECO:0000256" key="1">
    <source>
        <dbReference type="SAM" id="MobiDB-lite"/>
    </source>
</evidence>
<feature type="compositionally biased region" description="Low complexity" evidence="1">
    <location>
        <begin position="381"/>
        <end position="393"/>
    </location>
</feature>
<dbReference type="OrthoDB" id="2537141at2759"/>
<organism evidence="2 3">
    <name type="scientific">Dendrothele bispora (strain CBS 962.96)</name>
    <dbReference type="NCBI Taxonomy" id="1314807"/>
    <lineage>
        <taxon>Eukaryota</taxon>
        <taxon>Fungi</taxon>
        <taxon>Dikarya</taxon>
        <taxon>Basidiomycota</taxon>
        <taxon>Agaricomycotina</taxon>
        <taxon>Agaricomycetes</taxon>
        <taxon>Agaricomycetidae</taxon>
        <taxon>Agaricales</taxon>
        <taxon>Agaricales incertae sedis</taxon>
        <taxon>Dendrothele</taxon>
    </lineage>
</organism>